<dbReference type="SMART" id="SM00175">
    <property type="entry name" value="RAB"/>
    <property type="match status" value="1"/>
</dbReference>
<evidence type="ECO:0000256" key="1">
    <source>
        <dbReference type="ARBA" id="ARBA00006270"/>
    </source>
</evidence>
<comment type="caution">
    <text evidence="4">The sequence shown here is derived from an EMBL/GenBank/DDBJ whole genome shotgun (WGS) entry which is preliminary data.</text>
</comment>
<evidence type="ECO:0000256" key="3">
    <source>
        <dbReference type="ARBA" id="ARBA00023134"/>
    </source>
</evidence>
<dbReference type="PROSITE" id="PS51421">
    <property type="entry name" value="RAS"/>
    <property type="match status" value="1"/>
</dbReference>
<dbReference type="AlphaFoldDB" id="X0TK34"/>
<reference evidence="4" key="1">
    <citation type="journal article" date="2014" name="Front. Microbiol.">
        <title>High frequency of phylogenetically diverse reductive dehalogenase-homologous genes in deep subseafloor sedimentary metagenomes.</title>
        <authorList>
            <person name="Kawai M."/>
            <person name="Futagami T."/>
            <person name="Toyoda A."/>
            <person name="Takaki Y."/>
            <person name="Nishi S."/>
            <person name="Hori S."/>
            <person name="Arai W."/>
            <person name="Tsubouchi T."/>
            <person name="Morono Y."/>
            <person name="Uchiyama I."/>
            <person name="Ito T."/>
            <person name="Fujiyama A."/>
            <person name="Inagaki F."/>
            <person name="Takami H."/>
        </authorList>
    </citation>
    <scope>NUCLEOTIDE SEQUENCE</scope>
    <source>
        <strain evidence="4">Expedition CK06-06</strain>
    </source>
</reference>
<dbReference type="SUPFAM" id="SSF52540">
    <property type="entry name" value="P-loop containing nucleoside triphosphate hydrolases"/>
    <property type="match status" value="1"/>
</dbReference>
<dbReference type="GO" id="GO:0005525">
    <property type="term" value="F:GTP binding"/>
    <property type="evidence" value="ECO:0007669"/>
    <property type="project" value="UniProtKB-KW"/>
</dbReference>
<dbReference type="PANTHER" id="PTHR47981:SF20">
    <property type="entry name" value="RAS-RELATED PROTEIN RAB-7A"/>
    <property type="match status" value="1"/>
</dbReference>
<protein>
    <recommendedName>
        <fullName evidence="5">GTP-binding protein</fullName>
    </recommendedName>
</protein>
<proteinExistence type="inferred from homology"/>
<comment type="similarity">
    <text evidence="1">Belongs to the small GTPase superfamily. Rab family.</text>
</comment>
<dbReference type="PRINTS" id="PR00449">
    <property type="entry name" value="RASTRNSFRMNG"/>
</dbReference>
<dbReference type="GO" id="GO:0045335">
    <property type="term" value="C:phagocytic vesicle"/>
    <property type="evidence" value="ECO:0007669"/>
    <property type="project" value="TreeGrafter"/>
</dbReference>
<dbReference type="Pfam" id="PF00071">
    <property type="entry name" value="Ras"/>
    <property type="match status" value="1"/>
</dbReference>
<dbReference type="PANTHER" id="PTHR47981">
    <property type="entry name" value="RAB FAMILY"/>
    <property type="match status" value="1"/>
</dbReference>
<evidence type="ECO:0008006" key="5">
    <source>
        <dbReference type="Google" id="ProtNLM"/>
    </source>
</evidence>
<dbReference type="CDD" id="cd00154">
    <property type="entry name" value="Rab"/>
    <property type="match status" value="1"/>
</dbReference>
<dbReference type="Gene3D" id="3.40.50.300">
    <property type="entry name" value="P-loop containing nucleotide triphosphate hydrolases"/>
    <property type="match status" value="1"/>
</dbReference>
<dbReference type="SMART" id="SM00174">
    <property type="entry name" value="RHO"/>
    <property type="match status" value="1"/>
</dbReference>
<dbReference type="GO" id="GO:0090385">
    <property type="term" value="P:phagosome-lysosome fusion"/>
    <property type="evidence" value="ECO:0007669"/>
    <property type="project" value="TreeGrafter"/>
</dbReference>
<dbReference type="GO" id="GO:0005770">
    <property type="term" value="C:late endosome"/>
    <property type="evidence" value="ECO:0007669"/>
    <property type="project" value="TreeGrafter"/>
</dbReference>
<dbReference type="GO" id="GO:0003924">
    <property type="term" value="F:GTPase activity"/>
    <property type="evidence" value="ECO:0007669"/>
    <property type="project" value="InterPro"/>
</dbReference>
<accession>X0TK34</accession>
<gene>
    <name evidence="4" type="ORF">S01H1_25966</name>
</gene>
<organism evidence="4">
    <name type="scientific">marine sediment metagenome</name>
    <dbReference type="NCBI Taxonomy" id="412755"/>
    <lineage>
        <taxon>unclassified sequences</taxon>
        <taxon>metagenomes</taxon>
        <taxon>ecological metagenomes</taxon>
    </lineage>
</organism>
<dbReference type="EMBL" id="BARS01015720">
    <property type="protein sequence ID" value="GAF93609.1"/>
    <property type="molecule type" value="Genomic_DNA"/>
</dbReference>
<dbReference type="GO" id="GO:0005764">
    <property type="term" value="C:lysosome"/>
    <property type="evidence" value="ECO:0007669"/>
    <property type="project" value="TreeGrafter"/>
</dbReference>
<sequence length="177" mass="19845">MKNESILKKVVLLGDSAVGKTSLIRRFVLDQFETDYMSTIGTKVLKKTLPIKFLDVDYMVNLMVWDIIGSQGFESSQSRHIAGVNGAILVMDLTKKDTLKSIEEYWIPLLSEVTGDIIPPLLFIGNKIDLIDDKNSISDIEEQLLNFGSKYQMKGSEDHKPWLLTSAKTGENVESGF</sequence>
<name>X0TK34_9ZZZZ</name>
<dbReference type="SMART" id="SM00173">
    <property type="entry name" value="RAS"/>
    <property type="match status" value="1"/>
</dbReference>
<dbReference type="NCBIfam" id="TIGR00231">
    <property type="entry name" value="small_GTP"/>
    <property type="match status" value="1"/>
</dbReference>
<dbReference type="PROSITE" id="PS51419">
    <property type="entry name" value="RAB"/>
    <property type="match status" value="1"/>
</dbReference>
<dbReference type="InterPro" id="IPR001806">
    <property type="entry name" value="Small_GTPase"/>
</dbReference>
<evidence type="ECO:0000256" key="2">
    <source>
        <dbReference type="ARBA" id="ARBA00022741"/>
    </source>
</evidence>
<evidence type="ECO:0000313" key="4">
    <source>
        <dbReference type="EMBL" id="GAF93609.1"/>
    </source>
</evidence>
<keyword evidence="3" id="KW-0342">GTP-binding</keyword>
<dbReference type="InterPro" id="IPR027417">
    <property type="entry name" value="P-loop_NTPase"/>
</dbReference>
<keyword evidence="2" id="KW-0547">Nucleotide-binding</keyword>
<dbReference type="InterPro" id="IPR005225">
    <property type="entry name" value="Small_GTP-bd"/>
</dbReference>